<dbReference type="Proteomes" id="UP000005239">
    <property type="component" value="Unassembled WGS sequence"/>
</dbReference>
<comment type="subunit">
    <text evidence="10">Component of the signal peptidase complex.</text>
</comment>
<protein>
    <recommendedName>
        <fullName evidence="5 10">Signal peptidase complex catalytic subunit SEC11</fullName>
        <ecNumber evidence="4 10">3.4.21.89</ecNumber>
    </recommendedName>
</protein>
<organism evidence="11 12">
    <name type="scientific">Pristionchus pacificus</name>
    <name type="common">Parasitic nematode worm</name>
    <dbReference type="NCBI Taxonomy" id="54126"/>
    <lineage>
        <taxon>Eukaryota</taxon>
        <taxon>Metazoa</taxon>
        <taxon>Ecdysozoa</taxon>
        <taxon>Nematoda</taxon>
        <taxon>Chromadorea</taxon>
        <taxon>Rhabditida</taxon>
        <taxon>Rhabditina</taxon>
        <taxon>Diplogasteromorpha</taxon>
        <taxon>Diplogasteroidea</taxon>
        <taxon>Neodiplogasteridae</taxon>
        <taxon>Pristionchus</taxon>
    </lineage>
</organism>
<dbReference type="GO" id="GO:0006465">
    <property type="term" value="P:signal peptide processing"/>
    <property type="evidence" value="ECO:0000318"/>
    <property type="project" value="GO_Central"/>
</dbReference>
<evidence type="ECO:0000256" key="10">
    <source>
        <dbReference type="RuleBase" id="RU362047"/>
    </source>
</evidence>
<evidence type="ECO:0000256" key="8">
    <source>
        <dbReference type="ARBA" id="ARBA00023136"/>
    </source>
</evidence>
<evidence type="ECO:0000256" key="3">
    <source>
        <dbReference type="ARBA" id="ARBA00011035"/>
    </source>
</evidence>
<dbReference type="InterPro" id="IPR019533">
    <property type="entry name" value="Peptidase_S26"/>
</dbReference>
<dbReference type="OrthoDB" id="10257561at2759"/>
<evidence type="ECO:0000256" key="4">
    <source>
        <dbReference type="ARBA" id="ARBA00013208"/>
    </source>
</evidence>
<dbReference type="InterPro" id="IPR036286">
    <property type="entry name" value="LexA/Signal_pep-like_sf"/>
</dbReference>
<dbReference type="GO" id="GO:0004252">
    <property type="term" value="F:serine-type endopeptidase activity"/>
    <property type="evidence" value="ECO:0007669"/>
    <property type="project" value="InterPro"/>
</dbReference>
<accession>A0A2A6BUC6</accession>
<keyword evidence="8" id="KW-0472">Membrane</keyword>
<dbReference type="EnsemblMetazoa" id="PPA34466.1">
    <property type="protein sequence ID" value="PPA34466.1"/>
    <property type="gene ID" value="WBGene00272835"/>
</dbReference>
<proteinExistence type="inferred from homology"/>
<comment type="similarity">
    <text evidence="3 10">Belongs to the peptidase S26B family.</text>
</comment>
<dbReference type="GO" id="GO:0005787">
    <property type="term" value="C:signal peptidase complex"/>
    <property type="evidence" value="ECO:0000318"/>
    <property type="project" value="GO_Central"/>
</dbReference>
<comment type="function">
    <text evidence="9">Catalytic component of the signal peptidase complex (SPC) which catalyzes the cleavage of N-terminal signal sequences from nascent proteins as they are translocated into the lumen of the endoplasmic reticulum. Specifically cleaves N-terminal signal peptides that contain a hydrophobic alpha-helix (h-region) shorter than 18-20 amino acids.</text>
</comment>
<keyword evidence="6" id="KW-0812">Transmembrane</keyword>
<dbReference type="NCBIfam" id="TIGR02228">
    <property type="entry name" value="sigpep_I_arch"/>
    <property type="match status" value="1"/>
</dbReference>
<dbReference type="PANTHER" id="PTHR10806">
    <property type="entry name" value="SIGNAL PEPTIDASE COMPLEX CATALYTIC SUBUNIT SEC11"/>
    <property type="match status" value="1"/>
</dbReference>
<evidence type="ECO:0000313" key="12">
    <source>
        <dbReference type="Proteomes" id="UP000005239"/>
    </source>
</evidence>
<evidence type="ECO:0000256" key="2">
    <source>
        <dbReference type="ARBA" id="ARBA00004648"/>
    </source>
</evidence>
<reference evidence="11" key="2">
    <citation type="submission" date="2022-06" db="UniProtKB">
        <authorList>
            <consortium name="EnsemblMetazoa"/>
        </authorList>
    </citation>
    <scope>IDENTIFICATION</scope>
    <source>
        <strain evidence="11">PS312</strain>
    </source>
</reference>
<dbReference type="SUPFAM" id="SSF51306">
    <property type="entry name" value="LexA/Signal peptidase"/>
    <property type="match status" value="1"/>
</dbReference>
<keyword evidence="10" id="KW-0378">Hydrolase</keyword>
<dbReference type="CDD" id="cd06530">
    <property type="entry name" value="S26_SPase_I"/>
    <property type="match status" value="1"/>
</dbReference>
<evidence type="ECO:0000313" key="11">
    <source>
        <dbReference type="EnsemblMetazoa" id="PPA34466.1"/>
    </source>
</evidence>
<comment type="subcellular location">
    <subcellularLocation>
        <location evidence="2">Endoplasmic reticulum membrane</location>
        <topology evidence="2">Single-pass type II membrane protein</topology>
    </subcellularLocation>
</comment>
<evidence type="ECO:0000256" key="6">
    <source>
        <dbReference type="ARBA" id="ARBA00022692"/>
    </source>
</evidence>
<comment type="catalytic activity">
    <reaction evidence="1 10">
        <text>Cleavage of hydrophobic, N-terminal signal or leader sequences from secreted and periplasmic proteins.</text>
        <dbReference type="EC" id="3.4.21.89"/>
    </reaction>
</comment>
<gene>
    <name evidence="11" type="primary">WBGene00272835</name>
</gene>
<dbReference type="GO" id="GO:0009003">
    <property type="term" value="F:signal peptidase activity"/>
    <property type="evidence" value="ECO:0007669"/>
    <property type="project" value="UniProtKB-EC"/>
</dbReference>
<sequence>MIVCCGIAMNEGLKIFTDCEFPLVVDLSGTMEPAFSRGDLLMLSNYTDEPIRSGDIVVINIHRISMPIAHRVIEVNEEEVGSTKYLTKGDENVVDDRGLYEPGQKWLERRHIVGKVKGVVPYLGKINIFIHTNVVLKVQKEQEKLKRQSSSACSLSVAVYFPRSGSCQAARLWVGEGGI</sequence>
<dbReference type="PANTHER" id="PTHR10806:SF6">
    <property type="entry name" value="SIGNAL PEPTIDASE COMPLEX CATALYTIC SUBUNIT SEC11"/>
    <property type="match status" value="1"/>
</dbReference>
<dbReference type="InterPro" id="IPR001733">
    <property type="entry name" value="Peptidase_S26B"/>
</dbReference>
<keyword evidence="10" id="KW-0256">Endoplasmic reticulum</keyword>
<evidence type="ECO:0000256" key="1">
    <source>
        <dbReference type="ARBA" id="ARBA00000677"/>
    </source>
</evidence>
<name>A0A2A6BUC6_PRIPA</name>
<keyword evidence="12" id="KW-1185">Reference proteome</keyword>
<keyword evidence="10" id="KW-0645">Protease</keyword>
<evidence type="ECO:0000256" key="7">
    <source>
        <dbReference type="ARBA" id="ARBA00022989"/>
    </source>
</evidence>
<dbReference type="EC" id="3.4.21.89" evidence="4 10"/>
<dbReference type="PRINTS" id="PR00728">
    <property type="entry name" value="SIGNALPTASE"/>
</dbReference>
<accession>A0A8R1UN51</accession>
<keyword evidence="7" id="KW-1133">Transmembrane helix</keyword>
<reference evidence="12" key="1">
    <citation type="journal article" date="2008" name="Nat. Genet.">
        <title>The Pristionchus pacificus genome provides a unique perspective on nematode lifestyle and parasitism.</title>
        <authorList>
            <person name="Dieterich C."/>
            <person name="Clifton S.W."/>
            <person name="Schuster L.N."/>
            <person name="Chinwalla A."/>
            <person name="Delehaunty K."/>
            <person name="Dinkelacker I."/>
            <person name="Fulton L."/>
            <person name="Fulton R."/>
            <person name="Godfrey J."/>
            <person name="Minx P."/>
            <person name="Mitreva M."/>
            <person name="Roeseler W."/>
            <person name="Tian H."/>
            <person name="Witte H."/>
            <person name="Yang S.P."/>
            <person name="Wilson R.K."/>
            <person name="Sommer R.J."/>
        </authorList>
    </citation>
    <scope>NUCLEOTIDE SEQUENCE [LARGE SCALE GENOMIC DNA]</scope>
    <source>
        <strain evidence="12">PS312</strain>
    </source>
</reference>
<dbReference type="GO" id="GO:0008233">
    <property type="term" value="F:peptidase activity"/>
    <property type="evidence" value="ECO:0000318"/>
    <property type="project" value="GO_Central"/>
</dbReference>
<evidence type="ECO:0000256" key="9">
    <source>
        <dbReference type="ARBA" id="ARBA00045533"/>
    </source>
</evidence>
<evidence type="ECO:0000256" key="5">
    <source>
        <dbReference type="ARBA" id="ARBA00019685"/>
    </source>
</evidence>
<dbReference type="AlphaFoldDB" id="A0A2A6BUC6"/>